<keyword evidence="9" id="KW-1185">Reference proteome</keyword>
<evidence type="ECO:0000256" key="4">
    <source>
        <dbReference type="ARBA" id="ARBA00023136"/>
    </source>
</evidence>
<comment type="similarity">
    <text evidence="5">Belongs to the SAT4 family.</text>
</comment>
<accession>A0A5N6VE58</accession>
<evidence type="ECO:0000256" key="5">
    <source>
        <dbReference type="ARBA" id="ARBA00038359"/>
    </source>
</evidence>
<sequence>MDELLPHILFPRDADDGVSRGQRALVVTAVLTAISILIVGMRMYARIGLLKMIGREDYTILFSLVLAIVYLALVAAEVHFGLGEHNSAISEEMLEQQLKRLWAAIPMYNASLAFTKFSILFQYLRIFPDRRFRTACWVMMGIVALYGTWAVVSGYVNCVPVAKFWDRTIPGSCLSFEGVWFFNASMNIVTDLTLLIMPMPLLSQLQLPRLQKFALMGVFAIGGLVVVTSILRLSSLRTVANDPDTSCKESESYCMVFIADPLLDSNVGAAYWTAAECNVAIICACLPFLRPIVSCLFPKLLSTHSYNRYTRNPTATATTRSRVTRMHLPSQNDDFGMCTIDIEHGERKPDAFKGIEVTTEMYQETSKYDESTSQRRLVMES</sequence>
<comment type="subcellular location">
    <subcellularLocation>
        <location evidence="1">Membrane</location>
        <topology evidence="1">Multi-pass membrane protein</topology>
    </subcellularLocation>
</comment>
<evidence type="ECO:0000259" key="7">
    <source>
        <dbReference type="Pfam" id="PF20684"/>
    </source>
</evidence>
<evidence type="ECO:0000256" key="3">
    <source>
        <dbReference type="ARBA" id="ARBA00022989"/>
    </source>
</evidence>
<feature type="transmembrane region" description="Helical" evidence="6">
    <location>
        <begin position="180"/>
        <end position="201"/>
    </location>
</feature>
<dbReference type="Pfam" id="PF20684">
    <property type="entry name" value="Fung_rhodopsin"/>
    <property type="match status" value="1"/>
</dbReference>
<feature type="transmembrane region" description="Helical" evidence="6">
    <location>
        <begin position="136"/>
        <end position="156"/>
    </location>
</feature>
<proteinExistence type="inferred from homology"/>
<feature type="transmembrane region" description="Helical" evidence="6">
    <location>
        <begin position="57"/>
        <end position="81"/>
    </location>
</feature>
<keyword evidence="2 6" id="KW-0812">Transmembrane</keyword>
<evidence type="ECO:0000256" key="6">
    <source>
        <dbReference type="SAM" id="Phobius"/>
    </source>
</evidence>
<dbReference type="PANTHER" id="PTHR33048">
    <property type="entry name" value="PTH11-LIKE INTEGRAL MEMBRANE PROTEIN (AFU_ORTHOLOGUE AFUA_5G11245)"/>
    <property type="match status" value="1"/>
</dbReference>
<feature type="transmembrane region" description="Helical" evidence="6">
    <location>
        <begin position="24"/>
        <end position="45"/>
    </location>
</feature>
<evidence type="ECO:0000313" key="9">
    <source>
        <dbReference type="Proteomes" id="UP000325433"/>
    </source>
</evidence>
<keyword evidence="3 6" id="KW-1133">Transmembrane helix</keyword>
<gene>
    <name evidence="8" type="ORF">BDV41DRAFT_92982</name>
</gene>
<dbReference type="AlphaFoldDB" id="A0A5N6VE58"/>
<dbReference type="PANTHER" id="PTHR33048:SF47">
    <property type="entry name" value="INTEGRAL MEMBRANE PROTEIN-RELATED"/>
    <property type="match status" value="1"/>
</dbReference>
<dbReference type="GO" id="GO:0016020">
    <property type="term" value="C:membrane"/>
    <property type="evidence" value="ECO:0007669"/>
    <property type="project" value="UniProtKB-SubCell"/>
</dbReference>
<organism evidence="8 9">
    <name type="scientific">Aspergillus transmontanensis</name>
    <dbReference type="NCBI Taxonomy" id="1034304"/>
    <lineage>
        <taxon>Eukaryota</taxon>
        <taxon>Fungi</taxon>
        <taxon>Dikarya</taxon>
        <taxon>Ascomycota</taxon>
        <taxon>Pezizomycotina</taxon>
        <taxon>Eurotiomycetes</taxon>
        <taxon>Eurotiomycetidae</taxon>
        <taxon>Eurotiales</taxon>
        <taxon>Aspergillaceae</taxon>
        <taxon>Aspergillus</taxon>
        <taxon>Aspergillus subgen. Circumdati</taxon>
    </lineage>
</organism>
<dbReference type="InterPro" id="IPR049326">
    <property type="entry name" value="Rhodopsin_dom_fungi"/>
</dbReference>
<feature type="transmembrane region" description="Helical" evidence="6">
    <location>
        <begin position="213"/>
        <end position="233"/>
    </location>
</feature>
<dbReference type="InterPro" id="IPR052337">
    <property type="entry name" value="SAT4-like"/>
</dbReference>
<evidence type="ECO:0000256" key="2">
    <source>
        <dbReference type="ARBA" id="ARBA00022692"/>
    </source>
</evidence>
<evidence type="ECO:0000256" key="1">
    <source>
        <dbReference type="ARBA" id="ARBA00004141"/>
    </source>
</evidence>
<evidence type="ECO:0000313" key="8">
    <source>
        <dbReference type="EMBL" id="KAE8306784.1"/>
    </source>
</evidence>
<protein>
    <recommendedName>
        <fullName evidence="7">Rhodopsin domain-containing protein</fullName>
    </recommendedName>
</protein>
<feature type="transmembrane region" description="Helical" evidence="6">
    <location>
        <begin position="101"/>
        <end position="124"/>
    </location>
</feature>
<keyword evidence="4 6" id="KW-0472">Membrane</keyword>
<feature type="domain" description="Rhodopsin" evidence="7">
    <location>
        <begin position="41"/>
        <end position="294"/>
    </location>
</feature>
<dbReference type="EMBL" id="ML738430">
    <property type="protein sequence ID" value="KAE8306784.1"/>
    <property type="molecule type" value="Genomic_DNA"/>
</dbReference>
<name>A0A5N6VE58_9EURO</name>
<dbReference type="Proteomes" id="UP000325433">
    <property type="component" value="Unassembled WGS sequence"/>
</dbReference>
<reference evidence="9" key="1">
    <citation type="submission" date="2019-04" db="EMBL/GenBank/DDBJ databases">
        <title>Friends and foes A comparative genomics studyof 23 Aspergillus species from section Flavi.</title>
        <authorList>
            <consortium name="DOE Joint Genome Institute"/>
            <person name="Kjaerbolling I."/>
            <person name="Vesth T."/>
            <person name="Frisvad J.C."/>
            <person name="Nybo J.L."/>
            <person name="Theobald S."/>
            <person name="Kildgaard S."/>
            <person name="Isbrandt T."/>
            <person name="Kuo A."/>
            <person name="Sato A."/>
            <person name="Lyhne E.K."/>
            <person name="Kogle M.E."/>
            <person name="Wiebenga A."/>
            <person name="Kun R.S."/>
            <person name="Lubbers R.J."/>
            <person name="Makela M.R."/>
            <person name="Barry K."/>
            <person name="Chovatia M."/>
            <person name="Clum A."/>
            <person name="Daum C."/>
            <person name="Haridas S."/>
            <person name="He G."/>
            <person name="LaButti K."/>
            <person name="Lipzen A."/>
            <person name="Mondo S."/>
            <person name="Riley R."/>
            <person name="Salamov A."/>
            <person name="Simmons B.A."/>
            <person name="Magnuson J.K."/>
            <person name="Henrissat B."/>
            <person name="Mortensen U.H."/>
            <person name="Larsen T.O."/>
            <person name="Devries R.P."/>
            <person name="Grigoriev I.V."/>
            <person name="Machida M."/>
            <person name="Baker S.E."/>
            <person name="Andersen M.R."/>
        </authorList>
    </citation>
    <scope>NUCLEOTIDE SEQUENCE [LARGE SCALE GENOMIC DNA]</scope>
    <source>
        <strain evidence="9">CBS 130015</strain>
    </source>
</reference>
<feature type="transmembrane region" description="Helical" evidence="6">
    <location>
        <begin position="269"/>
        <end position="289"/>
    </location>
</feature>